<proteinExistence type="predicted"/>
<dbReference type="EMBL" id="CP001700">
    <property type="protein sequence ID" value="ACU77557.1"/>
    <property type="molecule type" value="Genomic_DNA"/>
</dbReference>
<dbReference type="InParanoid" id="C7Q220"/>
<keyword evidence="1 4" id="KW-0378">Hydrolase</keyword>
<evidence type="ECO:0000256" key="1">
    <source>
        <dbReference type="ARBA" id="ARBA00022801"/>
    </source>
</evidence>
<dbReference type="SUPFAM" id="SSF52499">
    <property type="entry name" value="Isochorismatase-like hydrolases"/>
    <property type="match status" value="1"/>
</dbReference>
<dbReference type="STRING" id="479433.Caci_8742"/>
<accession>C7Q220</accession>
<dbReference type="Proteomes" id="UP000000851">
    <property type="component" value="Chromosome"/>
</dbReference>
<dbReference type="Pfam" id="PF00857">
    <property type="entry name" value="Isochorismatase"/>
    <property type="match status" value="1"/>
</dbReference>
<dbReference type="GO" id="GO:0016787">
    <property type="term" value="F:hydrolase activity"/>
    <property type="evidence" value="ECO:0007669"/>
    <property type="project" value="UniProtKB-KW"/>
</dbReference>
<dbReference type="KEGG" id="cai:Caci_8742"/>
<reference evidence="4 5" key="1">
    <citation type="journal article" date="2009" name="Stand. Genomic Sci.">
        <title>Complete genome sequence of Catenulispora acidiphila type strain (ID 139908).</title>
        <authorList>
            <person name="Copeland A."/>
            <person name="Lapidus A."/>
            <person name="Glavina Del Rio T."/>
            <person name="Nolan M."/>
            <person name="Lucas S."/>
            <person name="Chen F."/>
            <person name="Tice H."/>
            <person name="Cheng J.F."/>
            <person name="Bruce D."/>
            <person name="Goodwin L."/>
            <person name="Pitluck S."/>
            <person name="Mikhailova N."/>
            <person name="Pati A."/>
            <person name="Ivanova N."/>
            <person name="Mavromatis K."/>
            <person name="Chen A."/>
            <person name="Palaniappan K."/>
            <person name="Chain P."/>
            <person name="Land M."/>
            <person name="Hauser L."/>
            <person name="Chang Y.J."/>
            <person name="Jeffries C.D."/>
            <person name="Chertkov O."/>
            <person name="Brettin T."/>
            <person name="Detter J.C."/>
            <person name="Han C."/>
            <person name="Ali Z."/>
            <person name="Tindall B.J."/>
            <person name="Goker M."/>
            <person name="Bristow J."/>
            <person name="Eisen J.A."/>
            <person name="Markowitz V."/>
            <person name="Hugenholtz P."/>
            <person name="Kyrpides N.C."/>
            <person name="Klenk H.P."/>
        </authorList>
    </citation>
    <scope>NUCLEOTIDE SEQUENCE [LARGE SCALE GENOMIC DNA]</scope>
    <source>
        <strain evidence="5">DSM 44928 / JCM 14897 / NBRC 102108 / NRRL B-24433 / ID139908</strain>
    </source>
</reference>
<sequence length="235" mass="24312">MSVLREIAGDKTRSPTDAASATVPGMPVDLRAMLEPSRCAVVTSEVQNGVLGPAALFPDLAAVARSHIPAMVRVVDAARAAGVPVIHATVYRRPDARGANTNARLFAAALKSARRPDVEDLLPGSEAAAVIDEIGLLDTDIELPRYHGLGPMYDSGLAAVLRNVGARTVIPVGLSVNVAITNLVMDAVNAGFDVVLPRDAVAGVPAAYAEAVIEHTLAVLAVVTTSTDLAAAWSR</sequence>
<organism evidence="4 5">
    <name type="scientific">Catenulispora acidiphila (strain DSM 44928 / JCM 14897 / NBRC 102108 / NRRL B-24433 / ID139908)</name>
    <dbReference type="NCBI Taxonomy" id="479433"/>
    <lineage>
        <taxon>Bacteria</taxon>
        <taxon>Bacillati</taxon>
        <taxon>Actinomycetota</taxon>
        <taxon>Actinomycetes</taxon>
        <taxon>Catenulisporales</taxon>
        <taxon>Catenulisporaceae</taxon>
        <taxon>Catenulispora</taxon>
    </lineage>
</organism>
<dbReference type="eggNOG" id="COG1335">
    <property type="taxonomic scope" value="Bacteria"/>
</dbReference>
<evidence type="ECO:0000256" key="2">
    <source>
        <dbReference type="SAM" id="MobiDB-lite"/>
    </source>
</evidence>
<dbReference type="HOGENOM" id="CLU_068979_6_0_11"/>
<dbReference type="Gene3D" id="3.40.50.850">
    <property type="entry name" value="Isochorismatase-like"/>
    <property type="match status" value="1"/>
</dbReference>
<dbReference type="PANTHER" id="PTHR43540">
    <property type="entry name" value="PEROXYUREIDOACRYLATE/UREIDOACRYLATE AMIDOHYDROLASE-RELATED"/>
    <property type="match status" value="1"/>
</dbReference>
<name>C7Q220_CATAD</name>
<evidence type="ECO:0000259" key="3">
    <source>
        <dbReference type="Pfam" id="PF00857"/>
    </source>
</evidence>
<protein>
    <submittedName>
        <fullName evidence="4">Isochorismatase hydrolase</fullName>
    </submittedName>
</protein>
<dbReference type="InterPro" id="IPR000868">
    <property type="entry name" value="Isochorismatase-like_dom"/>
</dbReference>
<dbReference type="AlphaFoldDB" id="C7Q220"/>
<feature type="region of interest" description="Disordered" evidence="2">
    <location>
        <begin position="1"/>
        <end position="21"/>
    </location>
</feature>
<dbReference type="InterPro" id="IPR050272">
    <property type="entry name" value="Isochorismatase-like_hydrls"/>
</dbReference>
<dbReference type="InterPro" id="IPR036380">
    <property type="entry name" value="Isochorismatase-like_sf"/>
</dbReference>
<feature type="domain" description="Isochorismatase-like" evidence="3">
    <location>
        <begin position="40"/>
        <end position="227"/>
    </location>
</feature>
<evidence type="ECO:0000313" key="5">
    <source>
        <dbReference type="Proteomes" id="UP000000851"/>
    </source>
</evidence>
<keyword evidence="5" id="KW-1185">Reference proteome</keyword>
<evidence type="ECO:0000313" key="4">
    <source>
        <dbReference type="EMBL" id="ACU77557.1"/>
    </source>
</evidence>
<gene>
    <name evidence="4" type="ordered locus">Caci_8742</name>
</gene>
<dbReference type="CDD" id="cd00431">
    <property type="entry name" value="cysteine_hydrolases"/>
    <property type="match status" value="1"/>
</dbReference>